<dbReference type="AlphaFoldDB" id="A0A1H4EV86"/>
<dbReference type="CDD" id="cd02525">
    <property type="entry name" value="Succinoglycan_BP_ExoA"/>
    <property type="match status" value="1"/>
</dbReference>
<feature type="domain" description="Glycosyltransferase 2-like" evidence="5">
    <location>
        <begin position="8"/>
        <end position="175"/>
    </location>
</feature>
<dbReference type="SUPFAM" id="SSF53448">
    <property type="entry name" value="Nucleotide-diphospho-sugar transferases"/>
    <property type="match status" value="1"/>
</dbReference>
<protein>
    <submittedName>
        <fullName evidence="6">Glycosyl transferase family 2</fullName>
    </submittedName>
</protein>
<evidence type="ECO:0000313" key="6">
    <source>
        <dbReference type="EMBL" id="SEA88846.1"/>
    </source>
</evidence>
<feature type="transmembrane region" description="Helical" evidence="4">
    <location>
        <begin position="249"/>
        <end position="268"/>
    </location>
</feature>
<evidence type="ECO:0000256" key="2">
    <source>
        <dbReference type="ARBA" id="ARBA00022676"/>
    </source>
</evidence>
<dbReference type="EMBL" id="FNRI01000008">
    <property type="protein sequence ID" value="SEA88846.1"/>
    <property type="molecule type" value="Genomic_DNA"/>
</dbReference>
<gene>
    <name evidence="6" type="ORF">SAMN05444145_108100</name>
</gene>
<keyword evidence="4" id="KW-0812">Transmembrane</keyword>
<keyword evidence="7" id="KW-1185">Reference proteome</keyword>
<dbReference type="Gene3D" id="3.90.550.10">
    <property type="entry name" value="Spore Coat Polysaccharide Biosynthesis Protein SpsA, Chain A"/>
    <property type="match status" value="1"/>
</dbReference>
<keyword evidence="2" id="KW-0328">Glycosyltransferase</keyword>
<organism evidence="6 7">
    <name type="scientific">Alistipes timonensis JC136</name>
    <dbReference type="NCBI Taxonomy" id="1033731"/>
    <lineage>
        <taxon>Bacteria</taxon>
        <taxon>Pseudomonadati</taxon>
        <taxon>Bacteroidota</taxon>
        <taxon>Bacteroidia</taxon>
        <taxon>Bacteroidales</taxon>
        <taxon>Rikenellaceae</taxon>
        <taxon>Alistipes</taxon>
    </lineage>
</organism>
<evidence type="ECO:0000259" key="5">
    <source>
        <dbReference type="Pfam" id="PF00535"/>
    </source>
</evidence>
<dbReference type="OrthoDB" id="9810303at2"/>
<dbReference type="PANTHER" id="PTHR43630:SF1">
    <property type="entry name" value="POLY-BETA-1,6-N-ACETYL-D-GLUCOSAMINE SYNTHASE"/>
    <property type="match status" value="1"/>
</dbReference>
<evidence type="ECO:0000256" key="3">
    <source>
        <dbReference type="ARBA" id="ARBA00022679"/>
    </source>
</evidence>
<keyword evidence="4" id="KW-0472">Membrane</keyword>
<dbReference type="GO" id="GO:0016757">
    <property type="term" value="F:glycosyltransferase activity"/>
    <property type="evidence" value="ECO:0007669"/>
    <property type="project" value="UniProtKB-KW"/>
</dbReference>
<dbReference type="PANTHER" id="PTHR43630">
    <property type="entry name" value="POLY-BETA-1,6-N-ACETYL-D-GLUCOSAMINE SYNTHASE"/>
    <property type="match status" value="1"/>
</dbReference>
<feature type="transmembrane region" description="Helical" evidence="4">
    <location>
        <begin position="306"/>
        <end position="327"/>
    </location>
</feature>
<proteinExistence type="inferred from homology"/>
<keyword evidence="4" id="KW-1133">Transmembrane helix</keyword>
<evidence type="ECO:0000256" key="4">
    <source>
        <dbReference type="SAM" id="Phobius"/>
    </source>
</evidence>
<dbReference type="Proteomes" id="UP000183253">
    <property type="component" value="Unassembled WGS sequence"/>
</dbReference>
<evidence type="ECO:0000313" key="7">
    <source>
        <dbReference type="Proteomes" id="UP000183253"/>
    </source>
</evidence>
<dbReference type="RefSeq" id="WP_010264932.1">
    <property type="nucleotide sequence ID" value="NZ_CAEG01000015.1"/>
</dbReference>
<sequence length="334" mass="36799">MITSPVAIVIPTLNEERFIEKCLQSVFDQVYPSDMMDIMVVDGGSSDRTKCIVAEIARMHDNLRMLDNPLKIQAAAFNIGVKESSAPIIIRLDAHAYYYPDYIGLCVSRLLSDACSGNVGGRCLILPSRNTPFAVANALLNKMRMGIGGAAFRVGAVPGEVDTVPFGAFRREVIEAVGGMDERLARGEDNEYNARIRRRGYKIYFDPAIRSAYYARPTLMTSVKQMFANGKSVAKLVKMPGRLVGVRHLVPLVFVGGILGGIVIGALWHPAWIVLLVLLGIYFLSCLVSSVFVCRKERQWKAFPALLLLLPAVHVAYGFGTMKGLIINKKEFNI</sequence>
<reference evidence="6 7" key="1">
    <citation type="submission" date="2016-10" db="EMBL/GenBank/DDBJ databases">
        <authorList>
            <person name="de Groot N.N."/>
        </authorList>
    </citation>
    <scope>NUCLEOTIDE SEQUENCE [LARGE SCALE GENOMIC DNA]</scope>
    <source>
        <strain evidence="6 7">DSM 25383</strain>
    </source>
</reference>
<evidence type="ECO:0000256" key="1">
    <source>
        <dbReference type="ARBA" id="ARBA00006739"/>
    </source>
</evidence>
<name>A0A1H4EV86_9BACT</name>
<accession>A0A1H4EV86</accession>
<dbReference type="Pfam" id="PF00535">
    <property type="entry name" value="Glycos_transf_2"/>
    <property type="match status" value="1"/>
</dbReference>
<comment type="similarity">
    <text evidence="1">Belongs to the glycosyltransferase 2 family.</text>
</comment>
<dbReference type="STRING" id="1033731.SAMN05444145_108100"/>
<feature type="transmembrane region" description="Helical" evidence="4">
    <location>
        <begin position="274"/>
        <end position="294"/>
    </location>
</feature>
<dbReference type="InterPro" id="IPR029044">
    <property type="entry name" value="Nucleotide-diphossugar_trans"/>
</dbReference>
<dbReference type="InterPro" id="IPR001173">
    <property type="entry name" value="Glyco_trans_2-like"/>
</dbReference>
<keyword evidence="3 6" id="KW-0808">Transferase</keyword>